<evidence type="ECO:0000313" key="3">
    <source>
        <dbReference type="Proteomes" id="UP001156870"/>
    </source>
</evidence>
<evidence type="ECO:0000259" key="1">
    <source>
        <dbReference type="Pfam" id="PF00149"/>
    </source>
</evidence>
<dbReference type="EMBL" id="BSPD01000045">
    <property type="protein sequence ID" value="GLS26399.1"/>
    <property type="molecule type" value="Genomic_DNA"/>
</dbReference>
<dbReference type="SUPFAM" id="SSF56300">
    <property type="entry name" value="Metallo-dependent phosphatases"/>
    <property type="match status" value="1"/>
</dbReference>
<dbReference type="Proteomes" id="UP001156870">
    <property type="component" value="Unassembled WGS sequence"/>
</dbReference>
<keyword evidence="3" id="KW-1185">Reference proteome</keyword>
<gene>
    <name evidence="2" type="ORF">GCM10007877_21140</name>
</gene>
<dbReference type="Pfam" id="PF00149">
    <property type="entry name" value="Metallophos"/>
    <property type="match status" value="1"/>
</dbReference>
<accession>A0AA37T3M7</accession>
<dbReference type="AlphaFoldDB" id="A0AA37T3M7"/>
<dbReference type="InterPro" id="IPR029052">
    <property type="entry name" value="Metallo-depent_PP-like"/>
</dbReference>
<sequence>MPKNSPTKIAFIADIHFHDIYAELSDSDFIGLPTETHQGKKNALIRSMSSQLNSTRLFNENYFVLLATLDNLVARDIKLVALPGDFSDDGQPMHIRGLVEILNTYQRQHGMRFFAIPGNHDPVRPFTIPGGKADFLAKNGKEIGLYSEKTEQCNKQSTANRQPGSNTIAENNIKTNVVCTEDIKKWGYKEIVTAMSRFGFFPTPDDIYYETPFGDRHSASFEQRQFVWCNQNLRSHKTDSYKTDSHKTDAHSDNTTGHCINMPDTSYLVEPIDGLWLLAIDANVYTPKQPEKLSYDGSQFNGSSNAGYNAMLTYKPEIIDWITSVVQRAKQHNKQLIAFSHFPMADFYDQAGEDIQRLFGNGAHQMRRMPLKNTAKVLANTGLKVHVGGHMHINDTGTVHGDNGQVLFNIQAPTLAAYRPGYKILTLNLDNKPQNLSSNLIEVETVVLDNIPRFNELFPHYWKELNYLRQSHPTKAWNEEILHVDSYGEFTDAHLKGLIRSRYLPKEWPKSLIRLLSQGSMGALLTHTPCRNREVDFLKKRQNSSFEKIIESVSELPAYELINDFYRLRNADSIALVSEERKTYYLFMAEQLSHQCESNESAQLAQLLAIMAKFIQAQPSNHLYLHLDTGEIQGN</sequence>
<evidence type="ECO:0000313" key="2">
    <source>
        <dbReference type="EMBL" id="GLS26399.1"/>
    </source>
</evidence>
<dbReference type="RefSeq" id="WP_232594723.1">
    <property type="nucleotide sequence ID" value="NZ_BSPD01000045.1"/>
</dbReference>
<feature type="domain" description="Calcineurin-like phosphoesterase" evidence="1">
    <location>
        <begin position="8"/>
        <end position="133"/>
    </location>
</feature>
<comment type="caution">
    <text evidence="2">The sequence shown here is derived from an EMBL/GenBank/DDBJ whole genome shotgun (WGS) entry which is preliminary data.</text>
</comment>
<name>A0AA37T3M7_9GAMM</name>
<organism evidence="2 3">
    <name type="scientific">Marinibactrum halimedae</name>
    <dbReference type="NCBI Taxonomy" id="1444977"/>
    <lineage>
        <taxon>Bacteria</taxon>
        <taxon>Pseudomonadati</taxon>
        <taxon>Pseudomonadota</taxon>
        <taxon>Gammaproteobacteria</taxon>
        <taxon>Cellvibrionales</taxon>
        <taxon>Cellvibrionaceae</taxon>
        <taxon>Marinibactrum</taxon>
    </lineage>
</organism>
<dbReference type="InterPro" id="IPR004843">
    <property type="entry name" value="Calcineurin-like_PHP"/>
</dbReference>
<proteinExistence type="predicted"/>
<dbReference type="Gene3D" id="3.60.21.10">
    <property type="match status" value="2"/>
</dbReference>
<dbReference type="GO" id="GO:0016787">
    <property type="term" value="F:hydrolase activity"/>
    <property type="evidence" value="ECO:0007669"/>
    <property type="project" value="InterPro"/>
</dbReference>
<reference evidence="2 3" key="1">
    <citation type="journal article" date="2014" name="Int. J. Syst. Evol. Microbiol.">
        <title>Complete genome sequence of Corynebacterium casei LMG S-19264T (=DSM 44701T), isolated from a smear-ripened cheese.</title>
        <authorList>
            <consortium name="US DOE Joint Genome Institute (JGI-PGF)"/>
            <person name="Walter F."/>
            <person name="Albersmeier A."/>
            <person name="Kalinowski J."/>
            <person name="Ruckert C."/>
        </authorList>
    </citation>
    <scope>NUCLEOTIDE SEQUENCE [LARGE SCALE GENOMIC DNA]</scope>
    <source>
        <strain evidence="2 3">NBRC 110095</strain>
    </source>
</reference>
<protein>
    <submittedName>
        <fullName evidence="2">Metallophosphoesterase</fullName>
    </submittedName>
</protein>